<evidence type="ECO:0000313" key="3">
    <source>
        <dbReference type="Proteomes" id="UP000664369"/>
    </source>
</evidence>
<organism evidence="2 3">
    <name type="scientific">Hymenobacter negativus</name>
    <dbReference type="NCBI Taxonomy" id="2795026"/>
    <lineage>
        <taxon>Bacteria</taxon>
        <taxon>Pseudomonadati</taxon>
        <taxon>Bacteroidota</taxon>
        <taxon>Cytophagia</taxon>
        <taxon>Cytophagales</taxon>
        <taxon>Hymenobacteraceae</taxon>
        <taxon>Hymenobacter</taxon>
    </lineage>
</organism>
<gene>
    <name evidence="2" type="ORF">J4E00_21565</name>
</gene>
<evidence type="ECO:0000313" key="2">
    <source>
        <dbReference type="EMBL" id="MBO2011668.1"/>
    </source>
</evidence>
<dbReference type="Proteomes" id="UP000664369">
    <property type="component" value="Unassembled WGS sequence"/>
</dbReference>
<accession>A0ABS3QK82</accession>
<feature type="chain" id="PRO_5046071181" description="Outer membrane protein beta-barrel domain-containing protein" evidence="1">
    <location>
        <begin position="24"/>
        <end position="439"/>
    </location>
</feature>
<dbReference type="RefSeq" id="WP_208177361.1">
    <property type="nucleotide sequence ID" value="NZ_JAGETZ010000012.1"/>
</dbReference>
<proteinExistence type="predicted"/>
<keyword evidence="1" id="KW-0732">Signal</keyword>
<protein>
    <recommendedName>
        <fullName evidence="4">Outer membrane protein beta-barrel domain-containing protein</fullName>
    </recommendedName>
</protein>
<evidence type="ECO:0000256" key="1">
    <source>
        <dbReference type="SAM" id="SignalP"/>
    </source>
</evidence>
<evidence type="ECO:0008006" key="4">
    <source>
        <dbReference type="Google" id="ProtNLM"/>
    </source>
</evidence>
<sequence length="439" mass="48878">MLQRLLLLLTASLFYTFQTRAQAYEPGLLVRSNGDTLRGEIENGFWVEPPALIRFRAEPNGPSQLLQPRQLRVVCFTNGRYFRYQALPIDHAAETRQRDLRRGYATDVQIDSLLAEVLLDGPATLLRVVQPGSIHYPLLLPGQAPLDLCEHQYLRENANGYWQKTDGNNFRGQLLQAFANCPEARAAVLQATFTAPSLVAVTQAYNTACTPNHRPGRSWLATAAPRRWVAFQGGVLAGARYNYLTPRNSSNEACSDCKVRPFAGLYADLFLPSRSVAIYGELSLSSFSSRSSLLANYVSLPNGNFDEVYSYYKYQSTLATARLGLRYFVQLPHEQQLLLGLGFELNRVLGSTVTTTAGPPARPTDQELAYASTALFPNLGLGWRYKRFTLDLDGQMYVRGNDNSFSGFLFGSDITTRLDLAYRLSRNPDAATRVATASK</sequence>
<name>A0ABS3QK82_9BACT</name>
<keyword evidence="3" id="KW-1185">Reference proteome</keyword>
<dbReference type="EMBL" id="JAGETZ010000012">
    <property type="protein sequence ID" value="MBO2011668.1"/>
    <property type="molecule type" value="Genomic_DNA"/>
</dbReference>
<feature type="signal peptide" evidence="1">
    <location>
        <begin position="1"/>
        <end position="23"/>
    </location>
</feature>
<reference evidence="2 3" key="1">
    <citation type="submission" date="2021-03" db="EMBL/GenBank/DDBJ databases">
        <authorList>
            <person name="Kim M.K."/>
        </authorList>
    </citation>
    <scope>NUCLEOTIDE SEQUENCE [LARGE SCALE GENOMIC DNA]</scope>
    <source>
        <strain evidence="2 3">BT442</strain>
    </source>
</reference>
<comment type="caution">
    <text evidence="2">The sequence shown here is derived from an EMBL/GenBank/DDBJ whole genome shotgun (WGS) entry which is preliminary data.</text>
</comment>